<dbReference type="EMBL" id="JAAIUO010000002">
    <property type="protein sequence ID" value="NSK13930.1"/>
    <property type="molecule type" value="Genomic_DNA"/>
</dbReference>
<keyword evidence="4" id="KW-1185">Reference proteome</keyword>
<feature type="transmembrane region" description="Helical" evidence="1">
    <location>
        <begin position="48"/>
        <end position="67"/>
    </location>
</feature>
<feature type="transmembrane region" description="Helical" evidence="1">
    <location>
        <begin position="137"/>
        <end position="156"/>
    </location>
</feature>
<sequence length="256" mass="28606">MIGQYLKAEALKHKHTSMLKLLILMPVVCAMLAAVLTHVFFAVDGYNWWYMGMYPGLIALSCGMLVGKEKKMKNRAILALPCDMGRIWDAKVLYGILVSGAAMVLLMILVIGIAFLLEHVLNVTFIIRPSLFSQLEAGVLLWLSFGWQIPWCLLLAQRFGRTVMLLLHVILCNVMAIFLSLSPIYMLFPGAIGARMMCPVLSILPNGLPAQSGEMTFAPRLMDSSSIPIGMVASVIWFLLLWGVGRIDYERRMKRV</sequence>
<evidence type="ECO:0000313" key="3">
    <source>
        <dbReference type="EMBL" id="NVH57983.1"/>
    </source>
</evidence>
<feature type="transmembrane region" description="Helical" evidence="1">
    <location>
        <begin position="21"/>
        <end position="42"/>
    </location>
</feature>
<keyword evidence="1" id="KW-0812">Transmembrane</keyword>
<dbReference type="NCBIfam" id="TIGR03732">
    <property type="entry name" value="lanti_perm_MutE"/>
    <property type="match status" value="1"/>
</dbReference>
<evidence type="ECO:0000313" key="5">
    <source>
        <dbReference type="Proteomes" id="UP000701680"/>
    </source>
</evidence>
<name>A0A850HN05_9FIRM</name>
<comment type="caution">
    <text evidence="3">The sequence shown here is derived from an EMBL/GenBank/DDBJ whole genome shotgun (WGS) entry which is preliminary data.</text>
</comment>
<reference evidence="3" key="2">
    <citation type="submission" date="2020-02" db="EMBL/GenBank/DDBJ databases">
        <authorList>
            <person name="Littmann E."/>
            <person name="Sorbara M."/>
        </authorList>
    </citation>
    <scope>NUCLEOTIDE SEQUENCE</scope>
    <source>
        <strain evidence="3">MSK.17.11</strain>
        <strain evidence="2">MSK.17.38</strain>
    </source>
</reference>
<dbReference type="Proteomes" id="UP000701680">
    <property type="component" value="Unassembled WGS sequence"/>
</dbReference>
<proteinExistence type="predicted"/>
<keyword evidence="1" id="KW-0472">Membrane</keyword>
<dbReference type="Proteomes" id="UP000528555">
    <property type="component" value="Unassembled WGS sequence"/>
</dbReference>
<dbReference type="AlphaFoldDB" id="A0A850HN05"/>
<evidence type="ECO:0000313" key="2">
    <source>
        <dbReference type="EMBL" id="NSK13930.1"/>
    </source>
</evidence>
<feature type="transmembrane region" description="Helical" evidence="1">
    <location>
        <begin position="163"/>
        <end position="188"/>
    </location>
</feature>
<dbReference type="CDD" id="cd21807">
    <property type="entry name" value="ABC-2_lan_permease_MutE_EpiE-like"/>
    <property type="match status" value="1"/>
</dbReference>
<evidence type="ECO:0000313" key="4">
    <source>
        <dbReference type="Proteomes" id="UP000528555"/>
    </source>
</evidence>
<protein>
    <submittedName>
        <fullName evidence="3">Lantibiotic immunity ABC transporter MutE/EpiE family permease subunit</fullName>
    </submittedName>
</protein>
<gene>
    <name evidence="3" type="ORF">G5A66_04815</name>
    <name evidence="2" type="ORF">G5A75_03385</name>
</gene>
<feature type="transmembrane region" description="Helical" evidence="1">
    <location>
        <begin position="92"/>
        <end position="117"/>
    </location>
</feature>
<evidence type="ECO:0000256" key="1">
    <source>
        <dbReference type="SAM" id="Phobius"/>
    </source>
</evidence>
<dbReference type="InterPro" id="IPR021205">
    <property type="entry name" value="Lanti_perm_SpaE/MutE/EpiE-like"/>
</dbReference>
<reference evidence="4 5" key="1">
    <citation type="journal article" date="2020" name="Cell Host Microbe">
        <title>Functional and Genomic Variation between Human-Derived Isolates of Lachnospiraceae Reveals Inter- and Intra-Species Diversity.</title>
        <authorList>
            <person name="Sorbara M.T."/>
            <person name="Littmann E.R."/>
            <person name="Fontana E."/>
            <person name="Moody T.U."/>
            <person name="Kohout C.E."/>
            <person name="Gjonbalaj M."/>
            <person name="Eaton V."/>
            <person name="Seok R."/>
            <person name="Leiner I.M."/>
            <person name="Pamer E.G."/>
        </authorList>
    </citation>
    <scope>NUCLEOTIDE SEQUENCE [LARGE SCALE GENOMIC DNA]</scope>
    <source>
        <strain evidence="3 4">MSK.17.11</strain>
        <strain evidence="2 5">MSK.17.38</strain>
    </source>
</reference>
<organism evidence="3 4">
    <name type="scientific">Dorea phocaeensis</name>
    <dbReference type="NCBI Taxonomy" id="2040291"/>
    <lineage>
        <taxon>Bacteria</taxon>
        <taxon>Bacillati</taxon>
        <taxon>Bacillota</taxon>
        <taxon>Clostridia</taxon>
        <taxon>Lachnospirales</taxon>
        <taxon>Lachnospiraceae</taxon>
        <taxon>Dorea</taxon>
    </lineage>
</organism>
<accession>A0A850HN05</accession>
<dbReference type="RefSeq" id="WP_101694083.1">
    <property type="nucleotide sequence ID" value="NZ_JAAITX010000002.1"/>
</dbReference>
<dbReference type="EMBL" id="JAAITX010000002">
    <property type="protein sequence ID" value="NVH57983.1"/>
    <property type="molecule type" value="Genomic_DNA"/>
</dbReference>
<keyword evidence="1" id="KW-1133">Transmembrane helix</keyword>
<dbReference type="OrthoDB" id="9776525at2"/>
<feature type="transmembrane region" description="Helical" evidence="1">
    <location>
        <begin position="225"/>
        <end position="245"/>
    </location>
</feature>